<dbReference type="PANTHER" id="PTHR30294:SF29">
    <property type="entry name" value="MULTIDRUG ABC TRANSPORTER PERMEASE YBHS-RELATED"/>
    <property type="match status" value="1"/>
</dbReference>
<sequence length="407" mass="44871">MNKFWVVCKQVIRKNIKSPSYIVLLLMPILLLGFMFGLAAIRTHTNETPQIAIISNSAPFRTALVKNKSKDYVVKRAVDTSKKAEKALSREKLDGYLTITLTGKQVSAVYKSRTNGNSLDTTSLKNTLNSLKMQQTAAQLGLTSKQLTQLFTPASFKTQSVSYTNGKERAQKNNQQDINSILAMVVTILIYIFMVSYASLIAQEVATEKGSRIMEILVSSVAPQIQFFAKITGMFALILLQVVITAICGLLGMKYLSGNIQFLKDIDLSQIQPNFVIILGLFFILGITLYTILAAGLGALVSRADQVSQAVSPLTIIGLVAYGASFVAMNSNTFLIKLGSFVPFVSQSIMPVRYAIGNASTMDAVISLVVLAVTIVLVTWFTTRLYTKHVLDYSDKKIWKRIFKRNS</sequence>
<evidence type="ECO:0000313" key="9">
    <source>
        <dbReference type="Proteomes" id="UP000051568"/>
    </source>
</evidence>
<dbReference type="EMBL" id="JQBR01000007">
    <property type="protein sequence ID" value="KRN65900.1"/>
    <property type="molecule type" value="Genomic_DNA"/>
</dbReference>
<dbReference type="RefSeq" id="WP_057751569.1">
    <property type="nucleotide sequence ID" value="NZ_BJVH01000009.1"/>
</dbReference>
<name>A0A0R2IUL5_9LACO</name>
<evidence type="ECO:0000256" key="4">
    <source>
        <dbReference type="ARBA" id="ARBA00022989"/>
    </source>
</evidence>
<dbReference type="Pfam" id="PF12698">
    <property type="entry name" value="ABC2_membrane_3"/>
    <property type="match status" value="1"/>
</dbReference>
<protein>
    <recommendedName>
        <fullName evidence="7">ABC-2 type transporter transmembrane domain-containing protein</fullName>
    </recommendedName>
</protein>
<dbReference type="PANTHER" id="PTHR30294">
    <property type="entry name" value="MEMBRANE COMPONENT OF ABC TRANSPORTER YHHJ-RELATED"/>
    <property type="match status" value="1"/>
</dbReference>
<accession>A0A0R2IUL5</accession>
<keyword evidence="5 6" id="KW-0472">Membrane</keyword>
<feature type="transmembrane region" description="Helical" evidence="6">
    <location>
        <begin position="21"/>
        <end position="41"/>
    </location>
</feature>
<feature type="transmembrane region" description="Helical" evidence="6">
    <location>
        <begin position="275"/>
        <end position="298"/>
    </location>
</feature>
<evidence type="ECO:0000259" key="7">
    <source>
        <dbReference type="Pfam" id="PF12698"/>
    </source>
</evidence>
<dbReference type="InterPro" id="IPR013525">
    <property type="entry name" value="ABC2_TM"/>
</dbReference>
<keyword evidence="2" id="KW-1003">Cell membrane</keyword>
<feature type="transmembrane region" description="Helical" evidence="6">
    <location>
        <begin position="310"/>
        <end position="328"/>
    </location>
</feature>
<keyword evidence="3 6" id="KW-0812">Transmembrane</keyword>
<evidence type="ECO:0000313" key="8">
    <source>
        <dbReference type="EMBL" id="KRN65900.1"/>
    </source>
</evidence>
<dbReference type="OrthoDB" id="9768837at2"/>
<reference evidence="8 9" key="1">
    <citation type="journal article" date="2015" name="Genome Announc.">
        <title>Expanding the biotechnology potential of lactobacilli through comparative genomics of 213 strains and associated genera.</title>
        <authorList>
            <person name="Sun Z."/>
            <person name="Harris H.M."/>
            <person name="McCann A."/>
            <person name="Guo C."/>
            <person name="Argimon S."/>
            <person name="Zhang W."/>
            <person name="Yang X."/>
            <person name="Jeffery I.B."/>
            <person name="Cooney J.C."/>
            <person name="Kagawa T.F."/>
            <person name="Liu W."/>
            <person name="Song Y."/>
            <person name="Salvetti E."/>
            <person name="Wrobel A."/>
            <person name="Rasinkangas P."/>
            <person name="Parkhill J."/>
            <person name="Rea M.C."/>
            <person name="O'Sullivan O."/>
            <person name="Ritari J."/>
            <person name="Douillard F.P."/>
            <person name="Paul Ross R."/>
            <person name="Yang R."/>
            <person name="Briner A.E."/>
            <person name="Felis G.E."/>
            <person name="de Vos W.M."/>
            <person name="Barrangou R."/>
            <person name="Klaenhammer T.R."/>
            <person name="Caufield P.W."/>
            <person name="Cui Y."/>
            <person name="Zhang H."/>
            <person name="O'Toole P.W."/>
        </authorList>
    </citation>
    <scope>NUCLEOTIDE SEQUENCE [LARGE SCALE GENOMIC DNA]</scope>
    <source>
        <strain evidence="8 9">DSM 17757</strain>
    </source>
</reference>
<dbReference type="GO" id="GO:0140359">
    <property type="term" value="F:ABC-type transporter activity"/>
    <property type="evidence" value="ECO:0007669"/>
    <property type="project" value="InterPro"/>
</dbReference>
<feature type="transmembrane region" description="Helical" evidence="6">
    <location>
        <begin position="334"/>
        <end position="352"/>
    </location>
</feature>
<feature type="domain" description="ABC-2 type transporter transmembrane" evidence="7">
    <location>
        <begin position="22"/>
        <end position="382"/>
    </location>
</feature>
<feature type="transmembrane region" description="Helical" evidence="6">
    <location>
        <begin position="234"/>
        <end position="255"/>
    </location>
</feature>
<proteinExistence type="predicted"/>
<feature type="transmembrane region" description="Helical" evidence="6">
    <location>
        <begin position="364"/>
        <end position="383"/>
    </location>
</feature>
<evidence type="ECO:0000256" key="2">
    <source>
        <dbReference type="ARBA" id="ARBA00022475"/>
    </source>
</evidence>
<dbReference type="PATRIC" id="fig|319652.3.peg.1769"/>
<keyword evidence="4 6" id="KW-1133">Transmembrane helix</keyword>
<evidence type="ECO:0000256" key="6">
    <source>
        <dbReference type="SAM" id="Phobius"/>
    </source>
</evidence>
<dbReference type="GO" id="GO:0005886">
    <property type="term" value="C:plasma membrane"/>
    <property type="evidence" value="ECO:0007669"/>
    <property type="project" value="UniProtKB-SubCell"/>
</dbReference>
<evidence type="ECO:0000256" key="1">
    <source>
        <dbReference type="ARBA" id="ARBA00004651"/>
    </source>
</evidence>
<dbReference type="AlphaFoldDB" id="A0A0R2IUL5"/>
<evidence type="ECO:0000256" key="3">
    <source>
        <dbReference type="ARBA" id="ARBA00022692"/>
    </source>
</evidence>
<feature type="transmembrane region" description="Helical" evidence="6">
    <location>
        <begin position="181"/>
        <end position="202"/>
    </location>
</feature>
<evidence type="ECO:0000256" key="5">
    <source>
        <dbReference type="ARBA" id="ARBA00023136"/>
    </source>
</evidence>
<dbReference type="STRING" id="319652.IV80_GL001743"/>
<keyword evidence="9" id="KW-1185">Reference proteome</keyword>
<dbReference type="InterPro" id="IPR051449">
    <property type="entry name" value="ABC-2_transporter_component"/>
</dbReference>
<dbReference type="Proteomes" id="UP000051568">
    <property type="component" value="Unassembled WGS sequence"/>
</dbReference>
<comment type="subcellular location">
    <subcellularLocation>
        <location evidence="1">Cell membrane</location>
        <topology evidence="1">Multi-pass membrane protein</topology>
    </subcellularLocation>
</comment>
<comment type="caution">
    <text evidence="8">The sequence shown here is derived from an EMBL/GenBank/DDBJ whole genome shotgun (WGS) entry which is preliminary data.</text>
</comment>
<organism evidence="8 9">
    <name type="scientific">Pediococcus cellicola</name>
    <dbReference type="NCBI Taxonomy" id="319652"/>
    <lineage>
        <taxon>Bacteria</taxon>
        <taxon>Bacillati</taxon>
        <taxon>Bacillota</taxon>
        <taxon>Bacilli</taxon>
        <taxon>Lactobacillales</taxon>
        <taxon>Lactobacillaceae</taxon>
        <taxon>Pediococcus</taxon>
    </lineage>
</organism>
<gene>
    <name evidence="8" type="ORF">IV80_GL001743</name>
</gene>